<proteinExistence type="predicted"/>
<name>A0A2S1PGJ8_9CAUD</name>
<sequence>MFAVQHKETGKCVRSIEYSSSGHLGITFLEPGDMQEGSKVHVFDTLDDAVRCMSGNFQATFHDFCEFEIGSYGEKDYQVVCLTAVLV</sequence>
<dbReference type="GeneID" id="65113537"/>
<organism evidence="1 2">
    <name type="scientific">Aeromonas phage 60AhydR15PP</name>
    <dbReference type="NCBI Taxonomy" id="2163979"/>
    <lineage>
        <taxon>Viruses</taxon>
        <taxon>Duplodnaviria</taxon>
        <taxon>Heunggongvirae</taxon>
        <taxon>Uroviricota</taxon>
        <taxon>Caudoviricetes</taxon>
        <taxon>Pantevenvirales</taxon>
        <taxon>Straboviridae</taxon>
        <taxon>Tulanevirus</taxon>
        <taxon>Tulanevirus 60ahydrpp</taxon>
    </lineage>
</organism>
<dbReference type="Proteomes" id="UP000246994">
    <property type="component" value="Segment"/>
</dbReference>
<keyword evidence="2" id="KW-1185">Reference proteome</keyword>
<dbReference type="EMBL" id="MH179477">
    <property type="protein sequence ID" value="AWH15696.1"/>
    <property type="molecule type" value="Genomic_DNA"/>
</dbReference>
<dbReference type="KEGG" id="vg:65113537"/>
<dbReference type="RefSeq" id="YP_010095900.1">
    <property type="nucleotide sequence ID" value="NC_055747.1"/>
</dbReference>
<evidence type="ECO:0000313" key="2">
    <source>
        <dbReference type="Proteomes" id="UP000246994"/>
    </source>
</evidence>
<accession>A0A2S1PGJ8</accession>
<protein>
    <submittedName>
        <fullName evidence="1">Uncharacterized protein</fullName>
    </submittedName>
</protein>
<evidence type="ECO:0000313" key="1">
    <source>
        <dbReference type="EMBL" id="AWH15696.1"/>
    </source>
</evidence>
<reference evidence="1 2" key="1">
    <citation type="submission" date="2018-04" db="EMBL/GenBank/DDBJ databases">
        <title>Complete genome sequences of new Aeromonas and Pseudomonas phages promising in phage therapy dedicated to aquaculture.</title>
        <authorList>
            <person name="Kolsut J."/>
            <person name="Wojcik E."/>
            <person name="Wojtasik A."/>
            <person name="Dastych J."/>
        </authorList>
    </citation>
    <scope>NUCLEOTIDE SEQUENCE [LARGE SCALE GENOMIC DNA]</scope>
</reference>